<evidence type="ECO:0000256" key="6">
    <source>
        <dbReference type="ARBA" id="ARBA00023136"/>
    </source>
</evidence>
<evidence type="ECO:0000256" key="2">
    <source>
        <dbReference type="ARBA" id="ARBA00010904"/>
    </source>
</evidence>
<name>A0A9Q0RX53_9DIPT</name>
<comment type="subunit">
    <text evidence="7">Component of the mitochondrial contact site and cristae organizing system (MICOS) complex.</text>
</comment>
<evidence type="ECO:0000256" key="5">
    <source>
        <dbReference type="ARBA" id="ARBA00023128"/>
    </source>
</evidence>
<keyword evidence="4" id="KW-1133">Transmembrane helix</keyword>
<dbReference type="GO" id="GO:0061617">
    <property type="term" value="C:MICOS complex"/>
    <property type="evidence" value="ECO:0007669"/>
    <property type="project" value="UniProtKB-UniRule"/>
</dbReference>
<evidence type="ECO:0000256" key="3">
    <source>
        <dbReference type="ARBA" id="ARBA00022692"/>
    </source>
</evidence>
<dbReference type="GO" id="GO:0042407">
    <property type="term" value="P:cristae formation"/>
    <property type="evidence" value="ECO:0007669"/>
    <property type="project" value="InterPro"/>
</dbReference>
<keyword evidence="7" id="KW-0999">Mitochondrion inner membrane</keyword>
<reference evidence="8" key="1">
    <citation type="submission" date="2022-07" db="EMBL/GenBank/DDBJ databases">
        <authorList>
            <person name="Trinca V."/>
            <person name="Uliana J.V.C."/>
            <person name="Torres T.T."/>
            <person name="Ward R.J."/>
            <person name="Monesi N."/>
        </authorList>
    </citation>
    <scope>NUCLEOTIDE SEQUENCE</scope>
    <source>
        <strain evidence="8">HSMRA1968</strain>
        <tissue evidence="8">Whole embryos</tissue>
    </source>
</reference>
<dbReference type="InterPro" id="IPR019166">
    <property type="entry name" value="MIC26/MIC27"/>
</dbReference>
<dbReference type="OrthoDB" id="5973346at2759"/>
<keyword evidence="3" id="KW-0812">Transmembrane</keyword>
<dbReference type="InterPro" id="IPR033182">
    <property type="entry name" value="MIC26/MIC27_animal"/>
</dbReference>
<comment type="similarity">
    <text evidence="2">Belongs to the apolipoprotein O/MICOS complex subunit Mic27 family.</text>
</comment>
<evidence type="ECO:0000256" key="4">
    <source>
        <dbReference type="ARBA" id="ARBA00022989"/>
    </source>
</evidence>
<evidence type="ECO:0000256" key="1">
    <source>
        <dbReference type="ARBA" id="ARBA00004325"/>
    </source>
</evidence>
<keyword evidence="9" id="KW-1185">Reference proteome</keyword>
<keyword evidence="5 7" id="KW-0496">Mitochondrion</keyword>
<evidence type="ECO:0000256" key="7">
    <source>
        <dbReference type="RuleBase" id="RU363021"/>
    </source>
</evidence>
<organism evidence="8 9">
    <name type="scientific">Pseudolycoriella hygida</name>
    <dbReference type="NCBI Taxonomy" id="35572"/>
    <lineage>
        <taxon>Eukaryota</taxon>
        <taxon>Metazoa</taxon>
        <taxon>Ecdysozoa</taxon>
        <taxon>Arthropoda</taxon>
        <taxon>Hexapoda</taxon>
        <taxon>Insecta</taxon>
        <taxon>Pterygota</taxon>
        <taxon>Neoptera</taxon>
        <taxon>Endopterygota</taxon>
        <taxon>Diptera</taxon>
        <taxon>Nematocera</taxon>
        <taxon>Sciaroidea</taxon>
        <taxon>Sciaridae</taxon>
        <taxon>Pseudolycoriella</taxon>
    </lineage>
</organism>
<sequence>MFRKIGFTAAPFLAASVVKVDEGKEVEKVVTKHRPSDLPLYTPLYPEEKKCHPGPTKKSALEEGISAVRVVTQEAYDSVLSQTKQIDDFIATGKEHTRFAFDYLNEPENSLPRAGAIALGAASGFVIGLRHGFIRRLLYTSIGGGALASICYPKEAEIYAQKGLAEAKTWTTIGINFIYGVKPGEEAQLPKIPSNFSELMSSVSGLFGSSSDDKKSSK</sequence>
<dbReference type="Proteomes" id="UP001151699">
    <property type="component" value="Chromosome C"/>
</dbReference>
<dbReference type="Pfam" id="PF09769">
    <property type="entry name" value="ApoO"/>
    <property type="match status" value="1"/>
</dbReference>
<dbReference type="AlphaFoldDB" id="A0A9Q0RX53"/>
<evidence type="ECO:0000313" key="8">
    <source>
        <dbReference type="EMBL" id="KAJ6635548.1"/>
    </source>
</evidence>
<keyword evidence="6" id="KW-0472">Membrane</keyword>
<comment type="subcellular location">
    <subcellularLocation>
        <location evidence="7">Mitochondrion inner membrane</location>
    </subcellularLocation>
    <subcellularLocation>
        <location evidence="1">Mitochondrion membrane</location>
    </subcellularLocation>
</comment>
<dbReference type="PANTHER" id="PTHR14564">
    <property type="entry name" value="MICOS COMPLEX SUBUNIT MIC26 / MIC27 FAMILY MEMBER"/>
    <property type="match status" value="1"/>
</dbReference>
<comment type="caution">
    <text evidence="8">The sequence shown here is derived from an EMBL/GenBank/DDBJ whole genome shotgun (WGS) entry which is preliminary data.</text>
</comment>
<evidence type="ECO:0000313" key="9">
    <source>
        <dbReference type="Proteomes" id="UP001151699"/>
    </source>
</evidence>
<accession>A0A9Q0RX53</accession>
<protein>
    <recommendedName>
        <fullName evidence="7">MICOS complex subunit</fullName>
    </recommendedName>
</protein>
<proteinExistence type="inferred from homology"/>
<gene>
    <name evidence="8" type="primary">moma-1</name>
    <name evidence="8" type="ORF">Bhyg_14134</name>
</gene>
<comment type="function">
    <text evidence="7">Component of the MICOS complex, a large protein complex of the mitochondrial inner membrane that plays crucial roles in the maintenance of crista junctions, inner membrane architecture, and formation of contact sites to the outer membrane.</text>
</comment>
<dbReference type="EMBL" id="WJQU01000004">
    <property type="protein sequence ID" value="KAJ6635548.1"/>
    <property type="molecule type" value="Genomic_DNA"/>
</dbReference>